<dbReference type="GO" id="GO:0005875">
    <property type="term" value="C:microtubule associated complex"/>
    <property type="evidence" value="ECO:0007669"/>
    <property type="project" value="TreeGrafter"/>
</dbReference>
<keyword evidence="8" id="KW-0493">Microtubule</keyword>
<dbReference type="GO" id="GO:0007018">
    <property type="term" value="P:microtubule-based movement"/>
    <property type="evidence" value="ECO:0007669"/>
    <property type="project" value="InterPro"/>
</dbReference>
<evidence type="ECO:0000313" key="12">
    <source>
        <dbReference type="Ensembl" id="ENSSPAP00000010238.1"/>
    </source>
</evidence>
<evidence type="ECO:0000256" key="2">
    <source>
        <dbReference type="ARBA" id="ARBA00022490"/>
    </source>
</evidence>
<feature type="region of interest" description="Disordered" evidence="9">
    <location>
        <begin position="182"/>
        <end position="206"/>
    </location>
</feature>
<protein>
    <recommendedName>
        <fullName evidence="8">Kinesin-like protein</fullName>
    </recommendedName>
</protein>
<dbReference type="InterPro" id="IPR019821">
    <property type="entry name" value="Kinesin_motor_CS"/>
</dbReference>
<keyword evidence="6" id="KW-0206">Cytoskeleton</keyword>
<proteinExistence type="inferred from homology"/>
<keyword evidence="3 8" id="KW-0547">Nucleotide-binding</keyword>
<dbReference type="Pfam" id="PF00225">
    <property type="entry name" value="Kinesin"/>
    <property type="match status" value="1"/>
</dbReference>
<dbReference type="AlphaFoldDB" id="A0A3B4ZMX2"/>
<keyword evidence="10" id="KW-0812">Transmembrane</keyword>
<feature type="compositionally biased region" description="Basic and acidic residues" evidence="9">
    <location>
        <begin position="189"/>
        <end position="203"/>
    </location>
</feature>
<sequence>MNEHSSRSHAILTLQVILRSHNHNSSFQSSRCSKLCLVDLAGSERAGKTGNTGTRLKESAHINTGLLALGNVIRALSDQSRNRRGNSCSSAHIPYRAAKITRLLRDSLGGTAHTLMVACVSPSHHFVTETLSVLQFASKARHIRNSPGVTSAQTEVKSCPTTWHPGEARLGELEYEVQTLREATGEPADSDRSPSQRPHDLSGDNHNCNSGSRGCWVLRQETPQRPSDQTQLCAQACQEGSYTVLCVCVCVCVCVFLCILSK</sequence>
<dbReference type="SUPFAM" id="SSF52540">
    <property type="entry name" value="P-loop containing nucleoside triphosphate hydrolases"/>
    <property type="match status" value="1"/>
</dbReference>
<comment type="subcellular location">
    <subcellularLocation>
        <location evidence="1">Cytoplasm</location>
        <location evidence="1">Cytoskeleton</location>
    </subcellularLocation>
</comment>
<organism evidence="12">
    <name type="scientific">Stegastes partitus</name>
    <name type="common">bicolor damselfish</name>
    <dbReference type="NCBI Taxonomy" id="144197"/>
    <lineage>
        <taxon>Eukaryota</taxon>
        <taxon>Metazoa</taxon>
        <taxon>Chordata</taxon>
        <taxon>Craniata</taxon>
        <taxon>Vertebrata</taxon>
        <taxon>Euteleostomi</taxon>
        <taxon>Actinopterygii</taxon>
        <taxon>Neopterygii</taxon>
        <taxon>Teleostei</taxon>
        <taxon>Neoteleostei</taxon>
        <taxon>Acanthomorphata</taxon>
        <taxon>Ovalentaria</taxon>
        <taxon>Pomacentridae</taxon>
        <taxon>Stegastes</taxon>
    </lineage>
</organism>
<dbReference type="GO" id="GO:0005874">
    <property type="term" value="C:microtubule"/>
    <property type="evidence" value="ECO:0007669"/>
    <property type="project" value="UniProtKB-KW"/>
</dbReference>
<comment type="similarity">
    <text evidence="7 8">Belongs to the TRAFAC class myosin-kinesin ATPase superfamily. Kinesin family.</text>
</comment>
<dbReference type="GeneTree" id="ENSGT00940000169432"/>
<accession>A0A3B4ZMX2</accession>
<reference evidence="12" key="1">
    <citation type="submission" date="2023-09" db="UniProtKB">
        <authorList>
            <consortium name="Ensembl"/>
        </authorList>
    </citation>
    <scope>IDENTIFICATION</scope>
</reference>
<dbReference type="PRINTS" id="PR00380">
    <property type="entry name" value="KINESINHEAVY"/>
</dbReference>
<dbReference type="GO" id="GO:0007052">
    <property type="term" value="P:mitotic spindle organization"/>
    <property type="evidence" value="ECO:0007669"/>
    <property type="project" value="TreeGrafter"/>
</dbReference>
<dbReference type="Ensembl" id="ENSSPAT00000010416.1">
    <property type="protein sequence ID" value="ENSSPAP00000010238.1"/>
    <property type="gene ID" value="ENSSPAG00000007804.1"/>
</dbReference>
<evidence type="ECO:0000256" key="4">
    <source>
        <dbReference type="ARBA" id="ARBA00022840"/>
    </source>
</evidence>
<keyword evidence="8" id="KW-0505">Motor protein</keyword>
<keyword evidence="2" id="KW-0963">Cytoplasm</keyword>
<keyword evidence="5" id="KW-0175">Coiled coil</keyword>
<dbReference type="GO" id="GO:0003777">
    <property type="term" value="F:microtubule motor activity"/>
    <property type="evidence" value="ECO:0007669"/>
    <property type="project" value="InterPro"/>
</dbReference>
<evidence type="ECO:0000256" key="8">
    <source>
        <dbReference type="RuleBase" id="RU000394"/>
    </source>
</evidence>
<feature type="transmembrane region" description="Helical" evidence="10">
    <location>
        <begin position="240"/>
        <end position="260"/>
    </location>
</feature>
<dbReference type="PROSITE" id="PS00411">
    <property type="entry name" value="KINESIN_MOTOR_1"/>
    <property type="match status" value="1"/>
</dbReference>
<keyword evidence="10" id="KW-0472">Membrane</keyword>
<dbReference type="PANTHER" id="PTHR47969">
    <property type="entry name" value="CHROMOSOME-ASSOCIATED KINESIN KIF4A-RELATED"/>
    <property type="match status" value="1"/>
</dbReference>
<dbReference type="PROSITE" id="PS50067">
    <property type="entry name" value="KINESIN_MOTOR_2"/>
    <property type="match status" value="1"/>
</dbReference>
<evidence type="ECO:0000256" key="9">
    <source>
        <dbReference type="SAM" id="MobiDB-lite"/>
    </source>
</evidence>
<keyword evidence="10" id="KW-1133">Transmembrane helix</keyword>
<evidence type="ECO:0000259" key="11">
    <source>
        <dbReference type="PROSITE" id="PS50067"/>
    </source>
</evidence>
<name>A0A3B4ZMX2_9TELE</name>
<dbReference type="PANTHER" id="PTHR47969:SF15">
    <property type="entry name" value="CHROMOSOME-ASSOCIATED KINESIN KIF4A-RELATED"/>
    <property type="match status" value="1"/>
</dbReference>
<dbReference type="InterPro" id="IPR027640">
    <property type="entry name" value="Kinesin-like_fam"/>
</dbReference>
<evidence type="ECO:0000256" key="5">
    <source>
        <dbReference type="ARBA" id="ARBA00023054"/>
    </source>
</evidence>
<dbReference type="InterPro" id="IPR027417">
    <property type="entry name" value="P-loop_NTPase"/>
</dbReference>
<evidence type="ECO:0000256" key="6">
    <source>
        <dbReference type="ARBA" id="ARBA00023212"/>
    </source>
</evidence>
<evidence type="ECO:0000256" key="10">
    <source>
        <dbReference type="SAM" id="Phobius"/>
    </source>
</evidence>
<comment type="caution">
    <text evidence="7">Lacks conserved residue(s) required for the propagation of feature annotation.</text>
</comment>
<evidence type="ECO:0000256" key="1">
    <source>
        <dbReference type="ARBA" id="ARBA00004245"/>
    </source>
</evidence>
<keyword evidence="4 8" id="KW-0067">ATP-binding</keyword>
<evidence type="ECO:0000256" key="7">
    <source>
        <dbReference type="PROSITE-ProRule" id="PRU00283"/>
    </source>
</evidence>
<dbReference type="STRING" id="144197.ENSSPAP00000010238"/>
<dbReference type="GO" id="GO:0005524">
    <property type="term" value="F:ATP binding"/>
    <property type="evidence" value="ECO:0007669"/>
    <property type="project" value="UniProtKB-KW"/>
</dbReference>
<dbReference type="GO" id="GO:0008017">
    <property type="term" value="F:microtubule binding"/>
    <property type="evidence" value="ECO:0007669"/>
    <property type="project" value="InterPro"/>
</dbReference>
<dbReference type="InterPro" id="IPR036961">
    <property type="entry name" value="Kinesin_motor_dom_sf"/>
</dbReference>
<evidence type="ECO:0000256" key="3">
    <source>
        <dbReference type="ARBA" id="ARBA00022741"/>
    </source>
</evidence>
<dbReference type="InterPro" id="IPR001752">
    <property type="entry name" value="Kinesin_motor_dom"/>
</dbReference>
<dbReference type="SMART" id="SM00129">
    <property type="entry name" value="KISc"/>
    <property type="match status" value="1"/>
</dbReference>
<dbReference type="Gene3D" id="3.40.850.10">
    <property type="entry name" value="Kinesin motor domain"/>
    <property type="match status" value="1"/>
</dbReference>
<dbReference type="GO" id="GO:0051231">
    <property type="term" value="P:spindle elongation"/>
    <property type="evidence" value="ECO:0007669"/>
    <property type="project" value="TreeGrafter"/>
</dbReference>
<feature type="domain" description="Kinesin motor" evidence="11">
    <location>
        <begin position="1"/>
        <end position="143"/>
    </location>
</feature>